<dbReference type="Proteomes" id="UP000217265">
    <property type="component" value="Chromosome"/>
</dbReference>
<dbReference type="RefSeq" id="WP_096056192.1">
    <property type="nucleotide sequence ID" value="NZ_CP023344.1"/>
</dbReference>
<protein>
    <submittedName>
        <fullName evidence="2">Uncharacterized protein</fullName>
    </submittedName>
</protein>
<dbReference type="EMBL" id="CP023344">
    <property type="protein sequence ID" value="ATC64561.1"/>
    <property type="molecule type" value="Genomic_DNA"/>
</dbReference>
<sequence>MNKPSLVILLLLALTFVTYEGTLLRKTSARLARAEEQQAAAQAQIAALKKQLSETVRLSTEPVAAPAHDLSTLAQTARAKLEQTRNLQRLFALLPEEQIPELRLLTDDEWLSIVINRDTPLVSPDEYSRILSHTRNTARRKFATRHLKPALKKYLAASAGILPPTTSALLPYFDPPIEAAILARYEMARTGSTAGLDPKTDRVILEKPSSTDGPSDQLMEQSLAYTHSVSSPNFRQRPIKPEVLTDLTAATMAFRRDHGGQDAATFDQLRPYLKNPGNAARAMNESESAAPE</sequence>
<feature type="coiled-coil region" evidence="1">
    <location>
        <begin position="24"/>
        <end position="51"/>
    </location>
</feature>
<evidence type="ECO:0000313" key="3">
    <source>
        <dbReference type="Proteomes" id="UP000217265"/>
    </source>
</evidence>
<evidence type="ECO:0000313" key="2">
    <source>
        <dbReference type="EMBL" id="ATC64561.1"/>
    </source>
</evidence>
<proteinExistence type="predicted"/>
<keyword evidence="1" id="KW-0175">Coiled coil</keyword>
<dbReference type="AlphaFoldDB" id="A0A290QJP9"/>
<reference evidence="2 3" key="1">
    <citation type="submission" date="2017-09" db="EMBL/GenBank/DDBJ databases">
        <title>Complete genome sequence of Verrucomicrobial strain HZ-65, isolated from freshwater.</title>
        <authorList>
            <person name="Choi A."/>
        </authorList>
    </citation>
    <scope>NUCLEOTIDE SEQUENCE [LARGE SCALE GENOMIC DNA]</scope>
    <source>
        <strain evidence="2 3">HZ-65</strain>
    </source>
</reference>
<keyword evidence="3" id="KW-1185">Reference proteome</keyword>
<dbReference type="KEGG" id="vbh:CMV30_11685"/>
<accession>A0A290QJP9</accession>
<name>A0A290QJP9_9BACT</name>
<evidence type="ECO:0000256" key="1">
    <source>
        <dbReference type="SAM" id="Coils"/>
    </source>
</evidence>
<gene>
    <name evidence="2" type="ORF">CMV30_11685</name>
</gene>
<organism evidence="2 3">
    <name type="scientific">Nibricoccus aquaticus</name>
    <dbReference type="NCBI Taxonomy" id="2576891"/>
    <lineage>
        <taxon>Bacteria</taxon>
        <taxon>Pseudomonadati</taxon>
        <taxon>Verrucomicrobiota</taxon>
        <taxon>Opitutia</taxon>
        <taxon>Opitutales</taxon>
        <taxon>Opitutaceae</taxon>
        <taxon>Nibricoccus</taxon>
    </lineage>
</organism>